<keyword evidence="1" id="KW-0645">Protease</keyword>
<sequence>MMDVLLRILLFHLLTSLGSEIINGKKVPDDLMLYMASVQDSSGRHICGGFLINEDFVVTAAHCRKPTSVVLGTHNLKKINNGTNRYSVETCEHPSYVNVKSGNDIMLLKLSKKAQLGNRIQPVQLPKAETKLKDKTKCRVAGWGLTKTRGQVTAVLQVADVPFVDLEVCKTKWNEVPFTLPNNVICAGGFNAKKGFCRGDSGGPLVCGREAVGVVSFNMKRNCDYPNVPNVYTDISKYLDWIKEISKRQKC</sequence>
<dbReference type="STRING" id="94237.ENSMMOP00000000773"/>
<dbReference type="Proteomes" id="UP000261620">
    <property type="component" value="Unplaced"/>
</dbReference>
<evidence type="ECO:0000259" key="6">
    <source>
        <dbReference type="PROSITE" id="PS50240"/>
    </source>
</evidence>
<feature type="domain" description="Peptidase S1" evidence="6">
    <location>
        <begin position="21"/>
        <end position="247"/>
    </location>
</feature>
<evidence type="ECO:0000256" key="4">
    <source>
        <dbReference type="ARBA" id="ARBA00023157"/>
    </source>
</evidence>
<keyword evidence="2" id="KW-0378">Hydrolase</keyword>
<keyword evidence="4" id="KW-1015">Disulfide bond</keyword>
<dbReference type="GO" id="GO:0004252">
    <property type="term" value="F:serine-type endopeptidase activity"/>
    <property type="evidence" value="ECO:0007669"/>
    <property type="project" value="InterPro"/>
</dbReference>
<keyword evidence="3" id="KW-0720">Serine protease</keyword>
<feature type="chain" id="PRO_5018738841" description="Peptidase S1 domain-containing protein" evidence="5">
    <location>
        <begin position="19"/>
        <end position="251"/>
    </location>
</feature>
<dbReference type="PANTHER" id="PTHR24271">
    <property type="entry name" value="KALLIKREIN-RELATED"/>
    <property type="match status" value="1"/>
</dbReference>
<proteinExistence type="predicted"/>
<dbReference type="Pfam" id="PF00089">
    <property type="entry name" value="Trypsin"/>
    <property type="match status" value="1"/>
</dbReference>
<dbReference type="CDD" id="cd00190">
    <property type="entry name" value="Tryp_SPc"/>
    <property type="match status" value="1"/>
</dbReference>
<dbReference type="AlphaFoldDB" id="A0A3Q3VKL9"/>
<dbReference type="Ensembl" id="ENSMMOT00000000786.1">
    <property type="protein sequence ID" value="ENSMMOP00000000773.1"/>
    <property type="gene ID" value="ENSMMOG00000000664.1"/>
</dbReference>
<dbReference type="InterPro" id="IPR043504">
    <property type="entry name" value="Peptidase_S1_PA_chymotrypsin"/>
</dbReference>
<evidence type="ECO:0000256" key="5">
    <source>
        <dbReference type="SAM" id="SignalP"/>
    </source>
</evidence>
<evidence type="ECO:0000313" key="7">
    <source>
        <dbReference type="Ensembl" id="ENSMMOP00000000773.1"/>
    </source>
</evidence>
<organism evidence="7 8">
    <name type="scientific">Mola mola</name>
    <name type="common">Ocean sunfish</name>
    <name type="synonym">Tetraodon mola</name>
    <dbReference type="NCBI Taxonomy" id="94237"/>
    <lineage>
        <taxon>Eukaryota</taxon>
        <taxon>Metazoa</taxon>
        <taxon>Chordata</taxon>
        <taxon>Craniata</taxon>
        <taxon>Vertebrata</taxon>
        <taxon>Euteleostomi</taxon>
        <taxon>Actinopterygii</taxon>
        <taxon>Neopterygii</taxon>
        <taxon>Teleostei</taxon>
        <taxon>Neoteleostei</taxon>
        <taxon>Acanthomorphata</taxon>
        <taxon>Eupercaria</taxon>
        <taxon>Tetraodontiformes</taxon>
        <taxon>Molidae</taxon>
        <taxon>Mola</taxon>
    </lineage>
</organism>
<evidence type="ECO:0000256" key="2">
    <source>
        <dbReference type="ARBA" id="ARBA00022801"/>
    </source>
</evidence>
<name>A0A3Q3VKL9_MOLML</name>
<keyword evidence="5" id="KW-0732">Signal</keyword>
<dbReference type="SUPFAM" id="SSF50494">
    <property type="entry name" value="Trypsin-like serine proteases"/>
    <property type="match status" value="1"/>
</dbReference>
<reference evidence="7" key="2">
    <citation type="submission" date="2025-09" db="UniProtKB">
        <authorList>
            <consortium name="Ensembl"/>
        </authorList>
    </citation>
    <scope>IDENTIFICATION</scope>
</reference>
<dbReference type="InterPro" id="IPR009003">
    <property type="entry name" value="Peptidase_S1_PA"/>
</dbReference>
<reference evidence="7" key="1">
    <citation type="submission" date="2025-08" db="UniProtKB">
        <authorList>
            <consortium name="Ensembl"/>
        </authorList>
    </citation>
    <scope>IDENTIFICATION</scope>
</reference>
<dbReference type="Gene3D" id="2.40.10.10">
    <property type="entry name" value="Trypsin-like serine proteases"/>
    <property type="match status" value="1"/>
</dbReference>
<evidence type="ECO:0000256" key="3">
    <source>
        <dbReference type="ARBA" id="ARBA00022825"/>
    </source>
</evidence>
<dbReference type="InterPro" id="IPR018114">
    <property type="entry name" value="TRYPSIN_HIS"/>
</dbReference>
<evidence type="ECO:0000313" key="8">
    <source>
        <dbReference type="Proteomes" id="UP000261620"/>
    </source>
</evidence>
<dbReference type="FunFam" id="2.40.10.10:FF:000036">
    <property type="entry name" value="Trypsin beta"/>
    <property type="match status" value="1"/>
</dbReference>
<dbReference type="InterPro" id="IPR001314">
    <property type="entry name" value="Peptidase_S1A"/>
</dbReference>
<accession>A0A3Q3VKL9</accession>
<dbReference type="PANTHER" id="PTHR24271:SF87">
    <property type="entry name" value="ARGININE ESTERASE-LIKE-RELATED"/>
    <property type="match status" value="1"/>
</dbReference>
<dbReference type="GO" id="GO:0006508">
    <property type="term" value="P:proteolysis"/>
    <property type="evidence" value="ECO:0007669"/>
    <property type="project" value="UniProtKB-KW"/>
</dbReference>
<dbReference type="PRINTS" id="PR00722">
    <property type="entry name" value="CHYMOTRYPSIN"/>
</dbReference>
<dbReference type="PROSITE" id="PS50240">
    <property type="entry name" value="TRYPSIN_DOM"/>
    <property type="match status" value="1"/>
</dbReference>
<evidence type="ECO:0000256" key="1">
    <source>
        <dbReference type="ARBA" id="ARBA00022670"/>
    </source>
</evidence>
<dbReference type="InterPro" id="IPR001254">
    <property type="entry name" value="Trypsin_dom"/>
</dbReference>
<dbReference type="PROSITE" id="PS00134">
    <property type="entry name" value="TRYPSIN_HIS"/>
    <property type="match status" value="1"/>
</dbReference>
<dbReference type="OMA" id="CKHSFND"/>
<keyword evidence="8" id="KW-1185">Reference proteome</keyword>
<protein>
    <recommendedName>
        <fullName evidence="6">Peptidase S1 domain-containing protein</fullName>
    </recommendedName>
</protein>
<feature type="signal peptide" evidence="5">
    <location>
        <begin position="1"/>
        <end position="18"/>
    </location>
</feature>
<dbReference type="SMART" id="SM00020">
    <property type="entry name" value="Tryp_SPc"/>
    <property type="match status" value="1"/>
</dbReference>